<evidence type="ECO:0000313" key="2">
    <source>
        <dbReference type="Proteomes" id="UP001501586"/>
    </source>
</evidence>
<gene>
    <name evidence="1" type="ORF">GCM10022261_04120</name>
</gene>
<evidence type="ECO:0008006" key="3">
    <source>
        <dbReference type="Google" id="ProtNLM"/>
    </source>
</evidence>
<evidence type="ECO:0000313" key="1">
    <source>
        <dbReference type="EMBL" id="GAA4282881.1"/>
    </source>
</evidence>
<proteinExistence type="predicted"/>
<sequence>MVWLLAVIALVIALVVLGGLVTRFNQLSLARDLCDENRRQVDADIADRHLLLPAFLELCGKQIGMTYEVQALGDAFTAARQADTAEEIGRAEENLTVAVEELAETMRCHLQRDAERGQNPDPGQDTGVTARYLYVQIRVIEGRIASAIRYYNQNVERYLERRAQIFCVPFRAVFARYAPVPYSDLEFDPAVSSEQALETLSEDYRPGRLSEGP</sequence>
<reference evidence="2" key="1">
    <citation type="journal article" date="2019" name="Int. J. Syst. Evol. Microbiol.">
        <title>The Global Catalogue of Microorganisms (GCM) 10K type strain sequencing project: providing services to taxonomists for standard genome sequencing and annotation.</title>
        <authorList>
            <consortium name="The Broad Institute Genomics Platform"/>
            <consortium name="The Broad Institute Genome Sequencing Center for Infectious Disease"/>
            <person name="Wu L."/>
            <person name="Ma J."/>
        </authorList>
    </citation>
    <scope>NUCLEOTIDE SEQUENCE [LARGE SCALE GENOMIC DNA]</scope>
    <source>
        <strain evidence="2">JCM 17458</strain>
    </source>
</reference>
<dbReference type="Gene3D" id="1.20.1440.20">
    <property type="entry name" value="LemA-like domain"/>
    <property type="match status" value="1"/>
</dbReference>
<comment type="caution">
    <text evidence="1">The sequence shown here is derived from an EMBL/GenBank/DDBJ whole genome shotgun (WGS) entry which is preliminary data.</text>
</comment>
<dbReference type="EMBL" id="BAABAZ010000004">
    <property type="protein sequence ID" value="GAA4282881.1"/>
    <property type="molecule type" value="Genomic_DNA"/>
</dbReference>
<accession>A0ABP8EFY4</accession>
<dbReference type="RefSeq" id="WP_236864919.1">
    <property type="nucleotide sequence ID" value="NZ_BAABAZ010000004.1"/>
</dbReference>
<organism evidence="1 2">
    <name type="scientific">Brevibacterium daeguense</name>
    <dbReference type="NCBI Taxonomy" id="909936"/>
    <lineage>
        <taxon>Bacteria</taxon>
        <taxon>Bacillati</taxon>
        <taxon>Actinomycetota</taxon>
        <taxon>Actinomycetes</taxon>
        <taxon>Micrococcales</taxon>
        <taxon>Brevibacteriaceae</taxon>
        <taxon>Brevibacterium</taxon>
    </lineage>
</organism>
<dbReference type="Proteomes" id="UP001501586">
    <property type="component" value="Unassembled WGS sequence"/>
</dbReference>
<dbReference type="InterPro" id="IPR023353">
    <property type="entry name" value="LemA-like_dom_sf"/>
</dbReference>
<name>A0ABP8EFY4_9MICO</name>
<protein>
    <recommendedName>
        <fullName evidence="3">LemA family protein</fullName>
    </recommendedName>
</protein>
<keyword evidence="2" id="KW-1185">Reference proteome</keyword>